<name>X0ZLC3_9ZZZZ</name>
<dbReference type="PANTHER" id="PTHR11228">
    <property type="entry name" value="RADICAL SAM DOMAIN PROTEIN"/>
    <property type="match status" value="1"/>
</dbReference>
<evidence type="ECO:0000256" key="2">
    <source>
        <dbReference type="ARBA" id="ARBA00022723"/>
    </source>
</evidence>
<keyword evidence="4" id="KW-0411">Iron-sulfur</keyword>
<dbReference type="PANTHER" id="PTHR11228:SF7">
    <property type="entry name" value="PQQA PEPTIDE CYCLASE"/>
    <property type="match status" value="1"/>
</dbReference>
<feature type="non-terminal residue" evidence="6">
    <location>
        <position position="227"/>
    </location>
</feature>
<dbReference type="InterPro" id="IPR007197">
    <property type="entry name" value="rSAM"/>
</dbReference>
<gene>
    <name evidence="6" type="ORF">S01H1_78907</name>
</gene>
<accession>X0ZLC3</accession>
<feature type="non-terminal residue" evidence="6">
    <location>
        <position position="1"/>
    </location>
</feature>
<dbReference type="GO" id="GO:0051536">
    <property type="term" value="F:iron-sulfur cluster binding"/>
    <property type="evidence" value="ECO:0007669"/>
    <property type="project" value="UniProtKB-KW"/>
</dbReference>
<dbReference type="SUPFAM" id="SSF102114">
    <property type="entry name" value="Radical SAM enzymes"/>
    <property type="match status" value="1"/>
</dbReference>
<evidence type="ECO:0000313" key="6">
    <source>
        <dbReference type="EMBL" id="GAG49056.1"/>
    </source>
</evidence>
<evidence type="ECO:0000256" key="4">
    <source>
        <dbReference type="ARBA" id="ARBA00023014"/>
    </source>
</evidence>
<dbReference type="Gene3D" id="3.20.20.70">
    <property type="entry name" value="Aldolase class I"/>
    <property type="match status" value="1"/>
</dbReference>
<dbReference type="InterPro" id="IPR050377">
    <property type="entry name" value="Radical_SAM_PqqE_MftC-like"/>
</dbReference>
<dbReference type="InterPro" id="IPR013785">
    <property type="entry name" value="Aldolase_TIM"/>
</dbReference>
<evidence type="ECO:0000259" key="5">
    <source>
        <dbReference type="Pfam" id="PF04055"/>
    </source>
</evidence>
<organism evidence="6">
    <name type="scientific">marine sediment metagenome</name>
    <dbReference type="NCBI Taxonomy" id="412755"/>
    <lineage>
        <taxon>unclassified sequences</taxon>
        <taxon>metagenomes</taxon>
        <taxon>ecological metagenomes</taxon>
    </lineage>
</organism>
<evidence type="ECO:0000256" key="1">
    <source>
        <dbReference type="ARBA" id="ARBA00022691"/>
    </source>
</evidence>
<keyword evidence="3" id="KW-0408">Iron</keyword>
<dbReference type="EMBL" id="BARS01053140">
    <property type="protein sequence ID" value="GAG49056.1"/>
    <property type="molecule type" value="Genomic_DNA"/>
</dbReference>
<protein>
    <recommendedName>
        <fullName evidence="5">Radical SAM core domain-containing protein</fullName>
    </recommendedName>
</protein>
<comment type="caution">
    <text evidence="6">The sequence shown here is derived from an EMBL/GenBank/DDBJ whole genome shotgun (WGS) entry which is preliminary data.</text>
</comment>
<dbReference type="Pfam" id="PF04055">
    <property type="entry name" value="Radical_SAM"/>
    <property type="match status" value="1"/>
</dbReference>
<dbReference type="GO" id="GO:0003824">
    <property type="term" value="F:catalytic activity"/>
    <property type="evidence" value="ECO:0007669"/>
    <property type="project" value="InterPro"/>
</dbReference>
<dbReference type="GO" id="GO:0046872">
    <property type="term" value="F:metal ion binding"/>
    <property type="evidence" value="ECO:0007669"/>
    <property type="project" value="UniProtKB-KW"/>
</dbReference>
<reference evidence="6" key="1">
    <citation type="journal article" date="2014" name="Front. Microbiol.">
        <title>High frequency of phylogenetically diverse reductive dehalogenase-homologous genes in deep subseafloor sedimentary metagenomes.</title>
        <authorList>
            <person name="Kawai M."/>
            <person name="Futagami T."/>
            <person name="Toyoda A."/>
            <person name="Takaki Y."/>
            <person name="Nishi S."/>
            <person name="Hori S."/>
            <person name="Arai W."/>
            <person name="Tsubouchi T."/>
            <person name="Morono Y."/>
            <person name="Uchiyama I."/>
            <person name="Ito T."/>
            <person name="Fujiyama A."/>
            <person name="Inagaki F."/>
            <person name="Takami H."/>
        </authorList>
    </citation>
    <scope>NUCLEOTIDE SEQUENCE</scope>
    <source>
        <strain evidence="6">Expedition CK06-06</strain>
    </source>
</reference>
<dbReference type="CDD" id="cd01335">
    <property type="entry name" value="Radical_SAM"/>
    <property type="match status" value="1"/>
</dbReference>
<sequence>ILDEIHKEGCVWLNLTGGEPLIREDFLEIYAYAKEKGFIITIFTNGCLFTEAIINYLKKSPPCSIEITLNGITPDTYEAITQIPGSFSKAMEVIQILAKKKLPLILKSNCLKPNKHEVGKIKRCTEELLGKPARNKYYFKYDPMIYPRLNGDKTPTNFRLSFKELLKVKKEDPDIWQEYQKGLHSDFPDLERDRAFLYRCNAWLSQFFISPYGRLKFCLFWDKFSID</sequence>
<keyword evidence="1" id="KW-0949">S-adenosyl-L-methionine</keyword>
<keyword evidence="2" id="KW-0479">Metal-binding</keyword>
<feature type="domain" description="Radical SAM core" evidence="5">
    <location>
        <begin position="2"/>
        <end position="103"/>
    </location>
</feature>
<dbReference type="AlphaFoldDB" id="X0ZLC3"/>
<proteinExistence type="predicted"/>
<evidence type="ECO:0000256" key="3">
    <source>
        <dbReference type="ARBA" id="ARBA00023004"/>
    </source>
</evidence>
<dbReference type="InterPro" id="IPR058240">
    <property type="entry name" value="rSAM_sf"/>
</dbReference>